<dbReference type="EMBL" id="LT841358">
    <property type="protein sequence ID" value="SMH71498.1"/>
    <property type="molecule type" value="Genomic_DNA"/>
</dbReference>
<evidence type="ECO:0000256" key="1">
    <source>
        <dbReference type="SAM" id="Phobius"/>
    </source>
</evidence>
<dbReference type="OrthoDB" id="11035at2157"/>
<name>A0A2H1FFG3_9ARCH</name>
<evidence type="ECO:0000313" key="3">
    <source>
        <dbReference type="Proteomes" id="UP000230607"/>
    </source>
</evidence>
<feature type="transmembrane region" description="Helical" evidence="1">
    <location>
        <begin position="7"/>
        <end position="30"/>
    </location>
</feature>
<proteinExistence type="predicted"/>
<keyword evidence="1" id="KW-0812">Transmembrane</keyword>
<organism evidence="2 3">
    <name type="scientific">Candidatus Nitrosotalea okcheonensis</name>
    <dbReference type="NCBI Taxonomy" id="1903276"/>
    <lineage>
        <taxon>Archaea</taxon>
        <taxon>Nitrososphaerota</taxon>
        <taxon>Nitrososphaeria</taxon>
        <taxon>Nitrosotaleales</taxon>
        <taxon>Nitrosotaleaceae</taxon>
        <taxon>Nitrosotalea</taxon>
    </lineage>
</organism>
<keyword evidence="1" id="KW-1133">Transmembrane helix</keyword>
<dbReference type="AlphaFoldDB" id="A0A2H1FFG3"/>
<dbReference type="Proteomes" id="UP000230607">
    <property type="component" value="Chromosome 1"/>
</dbReference>
<evidence type="ECO:0000313" key="2">
    <source>
        <dbReference type="EMBL" id="SMH71498.1"/>
    </source>
</evidence>
<sequence>MDIRRRIPVYLMIGVAFAFTLYFFVSPFIYPSDQGGGQVPAFNQSPDSVSTLASDVDACVSTPTSDCDQEMLQIKNYCANNRGQNISICSDVRVQEYIDSRGLERPTINTGN</sequence>
<accession>A0A2H1FFG3</accession>
<gene>
    <name evidence="2" type="ORF">NCS_11310</name>
</gene>
<keyword evidence="3" id="KW-1185">Reference proteome</keyword>
<protein>
    <submittedName>
        <fullName evidence="2">Uncharacterized protein</fullName>
    </submittedName>
</protein>
<keyword evidence="1" id="KW-0472">Membrane</keyword>
<dbReference type="RefSeq" id="WP_157927452.1">
    <property type="nucleotide sequence ID" value="NZ_LT841358.1"/>
</dbReference>
<reference evidence="3" key="1">
    <citation type="submission" date="2017-03" db="EMBL/GenBank/DDBJ databases">
        <authorList>
            <person name="Herbold C."/>
        </authorList>
    </citation>
    <scope>NUCLEOTIDE SEQUENCE [LARGE SCALE GENOMIC DNA]</scope>
</reference>